<dbReference type="PANTHER" id="PTHR32071:SF57">
    <property type="entry name" value="C4-DICARBOXYLATE TRANSPORT TRANSCRIPTIONAL REGULATORY PROTEIN DCTD"/>
    <property type="match status" value="1"/>
</dbReference>
<dbReference type="InterPro" id="IPR003018">
    <property type="entry name" value="GAF"/>
</dbReference>
<dbReference type="Proteomes" id="UP000199073">
    <property type="component" value="Unassembled WGS sequence"/>
</dbReference>
<keyword evidence="4" id="KW-0547">Nucleotide-binding</keyword>
<dbReference type="InterPro" id="IPR058031">
    <property type="entry name" value="AAA_lid_NorR"/>
</dbReference>
<proteinExistence type="predicted"/>
<dbReference type="Pfam" id="PF01590">
    <property type="entry name" value="GAF"/>
    <property type="match status" value="1"/>
</dbReference>
<evidence type="ECO:0000256" key="5">
    <source>
        <dbReference type="ARBA" id="ARBA00022840"/>
    </source>
</evidence>
<dbReference type="Gene3D" id="1.10.10.60">
    <property type="entry name" value="Homeodomain-like"/>
    <property type="match status" value="1"/>
</dbReference>
<keyword evidence="10" id="KW-0010">Activator</keyword>
<dbReference type="InterPro" id="IPR029016">
    <property type="entry name" value="GAF-like_dom_sf"/>
</dbReference>
<evidence type="ECO:0000256" key="2">
    <source>
        <dbReference type="ARBA" id="ARBA00011135"/>
    </source>
</evidence>
<evidence type="ECO:0000256" key="4">
    <source>
        <dbReference type="ARBA" id="ARBA00022741"/>
    </source>
</evidence>
<dbReference type="Pfam" id="PF02954">
    <property type="entry name" value="HTH_8"/>
    <property type="match status" value="1"/>
</dbReference>
<dbReference type="Gene3D" id="3.40.50.300">
    <property type="entry name" value="P-loop containing nucleotide triphosphate hydrolases"/>
    <property type="match status" value="1"/>
</dbReference>
<dbReference type="InterPro" id="IPR003593">
    <property type="entry name" value="AAA+_ATPase"/>
</dbReference>
<dbReference type="GO" id="GO:0000160">
    <property type="term" value="P:phosphorelay signal transduction system"/>
    <property type="evidence" value="ECO:0007669"/>
    <property type="project" value="UniProtKB-UniRule"/>
</dbReference>
<comment type="subunit">
    <text evidence="2 10">Interacts with sigma-54.</text>
</comment>
<evidence type="ECO:0000256" key="9">
    <source>
        <dbReference type="ARBA" id="ARBA00023231"/>
    </source>
</evidence>
<protein>
    <recommendedName>
        <fullName evidence="3 10">Nif-specific regulatory protein</fullName>
    </recommendedName>
</protein>
<dbReference type="InterPro" id="IPR010113">
    <property type="entry name" value="Nif-specific_regulatory_prot"/>
</dbReference>
<evidence type="ECO:0000256" key="6">
    <source>
        <dbReference type="ARBA" id="ARBA00023015"/>
    </source>
</evidence>
<dbReference type="SMART" id="SM00382">
    <property type="entry name" value="AAA"/>
    <property type="match status" value="1"/>
</dbReference>
<dbReference type="InterPro" id="IPR002078">
    <property type="entry name" value="Sigma_54_int"/>
</dbReference>
<evidence type="ECO:0000259" key="11">
    <source>
        <dbReference type="PROSITE" id="PS50045"/>
    </source>
</evidence>
<keyword evidence="5" id="KW-0067">ATP-binding</keyword>
<keyword evidence="6 10" id="KW-0805">Transcription regulation</keyword>
<evidence type="ECO:0000256" key="3">
    <source>
        <dbReference type="ARBA" id="ARBA00015308"/>
    </source>
</evidence>
<dbReference type="InterPro" id="IPR025943">
    <property type="entry name" value="Sigma_54_int_dom_ATP-bd_2"/>
</dbReference>
<feature type="domain" description="Sigma-54 factor interaction" evidence="11">
    <location>
        <begin position="209"/>
        <end position="437"/>
    </location>
</feature>
<dbReference type="EMBL" id="FNJI01000011">
    <property type="protein sequence ID" value="SDP13015.1"/>
    <property type="molecule type" value="Genomic_DNA"/>
</dbReference>
<evidence type="ECO:0000256" key="8">
    <source>
        <dbReference type="ARBA" id="ARBA00023163"/>
    </source>
</evidence>
<dbReference type="PRINTS" id="PR01590">
    <property type="entry name" value="HTHFIS"/>
</dbReference>
<dbReference type="GO" id="GO:0043565">
    <property type="term" value="F:sequence-specific DNA binding"/>
    <property type="evidence" value="ECO:0007669"/>
    <property type="project" value="InterPro"/>
</dbReference>
<keyword evidence="7 10" id="KW-0238">DNA-binding</keyword>
<reference evidence="12 13" key="1">
    <citation type="submission" date="2016-10" db="EMBL/GenBank/DDBJ databases">
        <authorList>
            <person name="de Groot N.N."/>
        </authorList>
    </citation>
    <scope>NUCLEOTIDE SEQUENCE [LARGE SCALE GENOMIC DNA]</scope>
    <source>
        <strain evidence="12 13">DSM 12130</strain>
    </source>
</reference>
<dbReference type="SMART" id="SM00065">
    <property type="entry name" value="GAF"/>
    <property type="match status" value="1"/>
</dbReference>
<dbReference type="NCBIfam" id="TIGR01817">
    <property type="entry name" value="nifA"/>
    <property type="match status" value="1"/>
</dbReference>
<dbReference type="Pfam" id="PF00158">
    <property type="entry name" value="Sigma54_activat"/>
    <property type="match status" value="1"/>
</dbReference>
<dbReference type="STRING" id="91360.SAMN05660330_01875"/>
<dbReference type="PROSITE" id="PS50045">
    <property type="entry name" value="SIGMA54_INTERACT_4"/>
    <property type="match status" value="1"/>
</dbReference>
<dbReference type="FunFam" id="3.40.50.300:FF:000006">
    <property type="entry name" value="DNA-binding transcriptional regulator NtrC"/>
    <property type="match status" value="1"/>
</dbReference>
<dbReference type="GO" id="GO:0003700">
    <property type="term" value="F:DNA-binding transcription factor activity"/>
    <property type="evidence" value="ECO:0007669"/>
    <property type="project" value="UniProtKB-UniRule"/>
</dbReference>
<dbReference type="Gene3D" id="1.10.8.60">
    <property type="match status" value="1"/>
</dbReference>
<evidence type="ECO:0000313" key="13">
    <source>
        <dbReference type="Proteomes" id="UP000199073"/>
    </source>
</evidence>
<evidence type="ECO:0000256" key="7">
    <source>
        <dbReference type="ARBA" id="ARBA00023125"/>
    </source>
</evidence>
<dbReference type="GO" id="GO:0005524">
    <property type="term" value="F:ATP binding"/>
    <property type="evidence" value="ECO:0007669"/>
    <property type="project" value="UniProtKB-KW"/>
</dbReference>
<keyword evidence="8 10" id="KW-0804">Transcription</keyword>
<evidence type="ECO:0000256" key="1">
    <source>
        <dbReference type="ARBA" id="ARBA00002167"/>
    </source>
</evidence>
<dbReference type="InterPro" id="IPR009057">
    <property type="entry name" value="Homeodomain-like_sf"/>
</dbReference>
<name>A0A1H0Q7K3_9BACT</name>
<organism evidence="12 13">
    <name type="scientific">Desulforhopalus singaporensis</name>
    <dbReference type="NCBI Taxonomy" id="91360"/>
    <lineage>
        <taxon>Bacteria</taxon>
        <taxon>Pseudomonadati</taxon>
        <taxon>Thermodesulfobacteriota</taxon>
        <taxon>Desulfobulbia</taxon>
        <taxon>Desulfobulbales</taxon>
        <taxon>Desulfocapsaceae</taxon>
        <taxon>Desulforhopalus</taxon>
    </lineage>
</organism>
<keyword evidence="9 10" id="KW-0535">Nitrogen fixation</keyword>
<dbReference type="Pfam" id="PF25601">
    <property type="entry name" value="AAA_lid_14"/>
    <property type="match status" value="1"/>
</dbReference>
<dbReference type="InterPro" id="IPR027417">
    <property type="entry name" value="P-loop_NTPase"/>
</dbReference>
<keyword evidence="10" id="KW-0902">Two-component regulatory system</keyword>
<evidence type="ECO:0000256" key="10">
    <source>
        <dbReference type="RuleBase" id="RU368029"/>
    </source>
</evidence>
<dbReference type="CDD" id="cd00009">
    <property type="entry name" value="AAA"/>
    <property type="match status" value="1"/>
</dbReference>
<accession>A0A1H0Q7K3</accession>
<dbReference type="SUPFAM" id="SSF55781">
    <property type="entry name" value="GAF domain-like"/>
    <property type="match status" value="1"/>
</dbReference>
<comment type="function">
    <text evidence="1 10">Required for activation of most nif operons, which are directly involved in nitrogen fixation.</text>
</comment>
<dbReference type="SUPFAM" id="SSF46689">
    <property type="entry name" value="Homeodomain-like"/>
    <property type="match status" value="1"/>
</dbReference>
<dbReference type="PROSITE" id="PS00676">
    <property type="entry name" value="SIGMA54_INTERACT_2"/>
    <property type="match status" value="1"/>
</dbReference>
<dbReference type="GO" id="GO:0009399">
    <property type="term" value="P:nitrogen fixation"/>
    <property type="evidence" value="ECO:0007669"/>
    <property type="project" value="UniProtKB-UniRule"/>
</dbReference>
<dbReference type="SUPFAM" id="SSF52540">
    <property type="entry name" value="P-loop containing nucleoside triphosphate hydrolases"/>
    <property type="match status" value="1"/>
</dbReference>
<gene>
    <name evidence="12" type="ORF">SAMN05660330_01875</name>
</gene>
<evidence type="ECO:0000313" key="12">
    <source>
        <dbReference type="EMBL" id="SDP13015.1"/>
    </source>
</evidence>
<dbReference type="AlphaFoldDB" id="A0A1H0Q7K3"/>
<dbReference type="RefSeq" id="WP_176761158.1">
    <property type="nucleotide sequence ID" value="NZ_FNJI01000011.1"/>
</dbReference>
<keyword evidence="13" id="KW-1185">Reference proteome</keyword>
<dbReference type="InterPro" id="IPR002197">
    <property type="entry name" value="HTH_Fis"/>
</dbReference>
<sequence length="531" mass="59929">MKLTDRTGVGADNHTQGMELLALHRITELIGSAVDLETTLQKILGVLENTLQMERATLLFLDKVKQKLVIRASCGLSAHEELRGVYNLDEGVCGKIFQTCSPFVVPDIESEPLFLNRTGARTRVSRSKISFLGVPVVVGGNPEGVLTVDRLFGDEVFFEEDVRFLTILATLVAQFVMLHREIEKKEARLIEENQSLKAKLHQVHGDHFIIGHSKPMQEVFSIIDKISSSNVTALLLGESGTGKELVARAIHEGGSRKDKPFVKINCAALPETLLESELFGHERGAFTGAHAERPGRFELADGGTIFLDEIGEMPLALQAKMLRVLQEKQFERIGGSRTYDVDVRIVAATNVSLELAVEEGSFRADLYYRLNVVPLVLPPLRERNEDIPLLFSHFLGKSNERNNKQIKLTSELLDFMITYPWPGNVREMQNLVERMVILAENDRLTLADLPPNFFKTEKPPREVEKKNEAIVQRTVEPKRKSLQEIEKIEIEAALRRNGWVQVRAAKELGLTERQIGYRIRKYGLNRYDSFR</sequence>
<dbReference type="PANTHER" id="PTHR32071">
    <property type="entry name" value="TRANSCRIPTIONAL REGULATORY PROTEIN"/>
    <property type="match status" value="1"/>
</dbReference>
<dbReference type="Gene3D" id="3.30.450.40">
    <property type="match status" value="1"/>
</dbReference>